<dbReference type="InterPro" id="IPR006612">
    <property type="entry name" value="THAP_Znf"/>
</dbReference>
<dbReference type="PROSITE" id="PS50950">
    <property type="entry name" value="ZF_THAP"/>
    <property type="match status" value="1"/>
</dbReference>
<keyword evidence="3" id="KW-0862">Zinc</keyword>
<dbReference type="Proteomes" id="UP001164746">
    <property type="component" value="Chromosome 11"/>
</dbReference>
<sequence>MPKICSYGGCTCNHIQKENISFFKFPDSVKEAERRAKWARACGRQNSDGSKWKPMAKYVYICSQHFINVKGQKRMDRFNSAKRQILNNNDRPV</sequence>
<evidence type="ECO:0000313" key="8">
    <source>
        <dbReference type="Proteomes" id="UP001164746"/>
    </source>
</evidence>
<evidence type="ECO:0000256" key="3">
    <source>
        <dbReference type="ARBA" id="ARBA00022833"/>
    </source>
</evidence>
<organism evidence="7 8">
    <name type="scientific">Mya arenaria</name>
    <name type="common">Soft-shell clam</name>
    <dbReference type="NCBI Taxonomy" id="6604"/>
    <lineage>
        <taxon>Eukaryota</taxon>
        <taxon>Metazoa</taxon>
        <taxon>Spiralia</taxon>
        <taxon>Lophotrochozoa</taxon>
        <taxon>Mollusca</taxon>
        <taxon>Bivalvia</taxon>
        <taxon>Autobranchia</taxon>
        <taxon>Heteroconchia</taxon>
        <taxon>Euheterodonta</taxon>
        <taxon>Imparidentia</taxon>
        <taxon>Neoheterodontei</taxon>
        <taxon>Myida</taxon>
        <taxon>Myoidea</taxon>
        <taxon>Myidae</taxon>
        <taxon>Mya</taxon>
    </lineage>
</organism>
<keyword evidence="1" id="KW-0479">Metal-binding</keyword>
<evidence type="ECO:0000259" key="6">
    <source>
        <dbReference type="PROSITE" id="PS50950"/>
    </source>
</evidence>
<evidence type="ECO:0000256" key="2">
    <source>
        <dbReference type="ARBA" id="ARBA00022771"/>
    </source>
</evidence>
<evidence type="ECO:0000313" key="7">
    <source>
        <dbReference type="EMBL" id="WAR19940.1"/>
    </source>
</evidence>
<reference evidence="7" key="1">
    <citation type="submission" date="2022-11" db="EMBL/GenBank/DDBJ databases">
        <title>Centuries of genome instability and evolution in soft-shell clam transmissible cancer (bioRxiv).</title>
        <authorList>
            <person name="Hart S.F.M."/>
            <person name="Yonemitsu M.A."/>
            <person name="Giersch R.M."/>
            <person name="Beal B.F."/>
            <person name="Arriagada G."/>
            <person name="Davis B.W."/>
            <person name="Ostrander E.A."/>
            <person name="Goff S.P."/>
            <person name="Metzger M.J."/>
        </authorList>
    </citation>
    <scope>NUCLEOTIDE SEQUENCE</scope>
    <source>
        <strain evidence="7">MELC-2E11</strain>
        <tissue evidence="7">Siphon/mantle</tissue>
    </source>
</reference>
<name>A0ABY7FCM6_MYAAR</name>
<evidence type="ECO:0000256" key="4">
    <source>
        <dbReference type="ARBA" id="ARBA00023125"/>
    </source>
</evidence>
<accession>A0ABY7FCM6</accession>
<gene>
    <name evidence="7" type="ORF">MAR_001778</name>
</gene>
<keyword evidence="4 5" id="KW-0238">DNA-binding</keyword>
<keyword evidence="2 5" id="KW-0863">Zinc-finger</keyword>
<feature type="domain" description="THAP-type" evidence="6">
    <location>
        <begin position="1"/>
        <end position="93"/>
    </location>
</feature>
<dbReference type="EMBL" id="CP111022">
    <property type="protein sequence ID" value="WAR19940.1"/>
    <property type="molecule type" value="Genomic_DNA"/>
</dbReference>
<keyword evidence="8" id="KW-1185">Reference proteome</keyword>
<protein>
    <recommendedName>
        <fullName evidence="6">THAP-type domain-containing protein</fullName>
    </recommendedName>
</protein>
<dbReference type="Pfam" id="PF05485">
    <property type="entry name" value="THAP"/>
    <property type="match status" value="1"/>
</dbReference>
<evidence type="ECO:0000256" key="5">
    <source>
        <dbReference type="PROSITE-ProRule" id="PRU00309"/>
    </source>
</evidence>
<dbReference type="SUPFAM" id="SSF57716">
    <property type="entry name" value="Glucocorticoid receptor-like (DNA-binding domain)"/>
    <property type="match status" value="1"/>
</dbReference>
<evidence type="ECO:0000256" key="1">
    <source>
        <dbReference type="ARBA" id="ARBA00022723"/>
    </source>
</evidence>
<proteinExistence type="predicted"/>